<dbReference type="InterPro" id="IPR015947">
    <property type="entry name" value="PUA-like_sf"/>
</dbReference>
<dbReference type="Gene3D" id="2.30.130.40">
    <property type="entry name" value="LON domain-like"/>
    <property type="match status" value="1"/>
</dbReference>
<dbReference type="SUPFAM" id="SSF88697">
    <property type="entry name" value="PUA domain-like"/>
    <property type="match status" value="1"/>
</dbReference>
<dbReference type="Pfam" id="PF02190">
    <property type="entry name" value="LON_substr_bdg"/>
    <property type="match status" value="1"/>
</dbReference>
<sequence>MKKTLPLFPLNLVVFPNEKLNLHIFEPRYRQLIGECLEQESNFGIPAFINNKIESYGTEMKIVALNQVYEDGRMDIETQGVHIFKLLNFDNPFEDKLYAGGEVEIVDLLDDTSEDIFKELVQSLKRLYELLQLNLDLNFRSYQFISFEMAHKVGLSVEQEYELLTIPSESDRQLYLLSHLKRAIPIIYDMERTKERVRMNGHFRHFDPLNF</sequence>
<dbReference type="EMBL" id="CP048222">
    <property type="protein sequence ID" value="QHT69387.1"/>
    <property type="molecule type" value="Genomic_DNA"/>
</dbReference>
<dbReference type="InterPro" id="IPR003111">
    <property type="entry name" value="Lon_prtase_N"/>
</dbReference>
<evidence type="ECO:0000259" key="1">
    <source>
        <dbReference type="SMART" id="SM00464"/>
    </source>
</evidence>
<dbReference type="PANTHER" id="PTHR46732:SF8">
    <property type="entry name" value="ATP-DEPENDENT PROTEASE LA (LON) DOMAIN PROTEIN"/>
    <property type="match status" value="1"/>
</dbReference>
<gene>
    <name evidence="2" type="ORF">GXP67_23470</name>
</gene>
<dbReference type="KEGG" id="rhoz:GXP67_23470"/>
<dbReference type="Proteomes" id="UP000480178">
    <property type="component" value="Chromosome"/>
</dbReference>
<dbReference type="InterPro" id="IPR046336">
    <property type="entry name" value="Lon_prtase_N_sf"/>
</dbReference>
<accession>A0A6C0GN73</accession>
<reference evidence="2 3" key="1">
    <citation type="submission" date="2020-01" db="EMBL/GenBank/DDBJ databases">
        <authorList>
            <person name="Kim M.K."/>
        </authorList>
    </citation>
    <scope>NUCLEOTIDE SEQUENCE [LARGE SCALE GENOMIC DNA]</scope>
    <source>
        <strain evidence="2 3">172606-1</strain>
    </source>
</reference>
<dbReference type="SMART" id="SM00464">
    <property type="entry name" value="LON"/>
    <property type="match status" value="1"/>
</dbReference>
<evidence type="ECO:0000313" key="2">
    <source>
        <dbReference type="EMBL" id="QHT69387.1"/>
    </source>
</evidence>
<organism evidence="2 3">
    <name type="scientific">Rhodocytophaga rosea</name>
    <dbReference type="NCBI Taxonomy" id="2704465"/>
    <lineage>
        <taxon>Bacteria</taxon>
        <taxon>Pseudomonadati</taxon>
        <taxon>Bacteroidota</taxon>
        <taxon>Cytophagia</taxon>
        <taxon>Cytophagales</taxon>
        <taxon>Rhodocytophagaceae</taxon>
        <taxon>Rhodocytophaga</taxon>
    </lineage>
</organism>
<dbReference type="PANTHER" id="PTHR46732">
    <property type="entry name" value="ATP-DEPENDENT PROTEASE LA (LON) DOMAIN PROTEIN"/>
    <property type="match status" value="1"/>
</dbReference>
<dbReference type="RefSeq" id="WP_162445376.1">
    <property type="nucleotide sequence ID" value="NZ_CP048222.1"/>
</dbReference>
<dbReference type="AlphaFoldDB" id="A0A6C0GN73"/>
<name>A0A6C0GN73_9BACT</name>
<evidence type="ECO:0000313" key="3">
    <source>
        <dbReference type="Proteomes" id="UP000480178"/>
    </source>
</evidence>
<feature type="domain" description="Lon N-terminal" evidence="1">
    <location>
        <begin position="4"/>
        <end position="182"/>
    </location>
</feature>
<keyword evidence="3" id="KW-1185">Reference proteome</keyword>
<proteinExistence type="predicted"/>
<protein>
    <submittedName>
        <fullName evidence="2">Peptidase</fullName>
    </submittedName>
</protein>